<name>A0AA39IEH5_9AGAR</name>
<protein>
    <submittedName>
        <fullName evidence="2">Uncharacterized protein</fullName>
    </submittedName>
</protein>
<keyword evidence="3" id="KW-1185">Reference proteome</keyword>
<reference evidence="2" key="1">
    <citation type="submission" date="2023-06" db="EMBL/GenBank/DDBJ databases">
        <authorList>
            <consortium name="Lawrence Berkeley National Laboratory"/>
            <person name="Ahrendt S."/>
            <person name="Sahu N."/>
            <person name="Indic B."/>
            <person name="Wong-Bajracharya J."/>
            <person name="Merenyi Z."/>
            <person name="Ke H.-M."/>
            <person name="Monk M."/>
            <person name="Kocsube S."/>
            <person name="Drula E."/>
            <person name="Lipzen A."/>
            <person name="Balint B."/>
            <person name="Henrissat B."/>
            <person name="Andreopoulos B."/>
            <person name="Martin F.M."/>
            <person name="Harder C.B."/>
            <person name="Rigling D."/>
            <person name="Ford K.L."/>
            <person name="Foster G.D."/>
            <person name="Pangilinan J."/>
            <person name="Papanicolaou A."/>
            <person name="Barry K."/>
            <person name="LaButti K."/>
            <person name="Viragh M."/>
            <person name="Koriabine M."/>
            <person name="Yan M."/>
            <person name="Riley R."/>
            <person name="Champramary S."/>
            <person name="Plett K.L."/>
            <person name="Tsai I.J."/>
            <person name="Slot J."/>
            <person name="Sipos G."/>
            <person name="Plett J."/>
            <person name="Nagy L.G."/>
            <person name="Grigoriev I.V."/>
        </authorList>
    </citation>
    <scope>NUCLEOTIDE SEQUENCE</scope>
    <source>
        <strain evidence="2">FPL87.14</strain>
    </source>
</reference>
<accession>A0AA39IEH5</accession>
<dbReference type="AlphaFoldDB" id="A0AA39IEH5"/>
<organism evidence="2 3">
    <name type="scientific">Armillaria borealis</name>
    <dbReference type="NCBI Taxonomy" id="47425"/>
    <lineage>
        <taxon>Eukaryota</taxon>
        <taxon>Fungi</taxon>
        <taxon>Dikarya</taxon>
        <taxon>Basidiomycota</taxon>
        <taxon>Agaricomycotina</taxon>
        <taxon>Agaricomycetes</taxon>
        <taxon>Agaricomycetidae</taxon>
        <taxon>Agaricales</taxon>
        <taxon>Marasmiineae</taxon>
        <taxon>Physalacriaceae</taxon>
        <taxon>Armillaria</taxon>
    </lineage>
</organism>
<feature type="transmembrane region" description="Helical" evidence="1">
    <location>
        <begin position="80"/>
        <end position="101"/>
    </location>
</feature>
<dbReference type="EMBL" id="JAUEPT010000507">
    <property type="protein sequence ID" value="KAK0421569.1"/>
    <property type="molecule type" value="Genomic_DNA"/>
</dbReference>
<evidence type="ECO:0000313" key="2">
    <source>
        <dbReference type="EMBL" id="KAK0421569.1"/>
    </source>
</evidence>
<dbReference type="Proteomes" id="UP001175226">
    <property type="component" value="Unassembled WGS sequence"/>
</dbReference>
<sequence>MVCCAQPSTIYQIPERETVSGSERVSSSSLWDTCCIIFPRFSNRCLIFRITFSHLMTLLRVLVAIRLAKLVLLRRPSPGLKCLGSFSVVTIGNGINLAYILE</sequence>
<gene>
    <name evidence="2" type="ORF">EV421DRAFT_1081808</name>
</gene>
<keyword evidence="1" id="KW-1133">Transmembrane helix</keyword>
<feature type="transmembrane region" description="Helical" evidence="1">
    <location>
        <begin position="46"/>
        <end position="68"/>
    </location>
</feature>
<proteinExistence type="predicted"/>
<evidence type="ECO:0000256" key="1">
    <source>
        <dbReference type="SAM" id="Phobius"/>
    </source>
</evidence>
<comment type="caution">
    <text evidence="2">The sequence shown here is derived from an EMBL/GenBank/DDBJ whole genome shotgun (WGS) entry which is preliminary data.</text>
</comment>
<keyword evidence="1" id="KW-0812">Transmembrane</keyword>
<keyword evidence="1" id="KW-0472">Membrane</keyword>
<evidence type="ECO:0000313" key="3">
    <source>
        <dbReference type="Proteomes" id="UP001175226"/>
    </source>
</evidence>